<dbReference type="AlphaFoldDB" id="A0A4R6K5K2"/>
<accession>A0A4R6K5K2</accession>
<feature type="chain" id="PRO_5038407637" description="Lipoprotein" evidence="2">
    <location>
        <begin position="27"/>
        <end position="185"/>
    </location>
</feature>
<dbReference type="PROSITE" id="PS51257">
    <property type="entry name" value="PROKAR_LIPOPROTEIN"/>
    <property type="match status" value="1"/>
</dbReference>
<protein>
    <recommendedName>
        <fullName evidence="5">Lipoprotein</fullName>
    </recommendedName>
</protein>
<evidence type="ECO:0000256" key="1">
    <source>
        <dbReference type="SAM" id="MobiDB-lite"/>
    </source>
</evidence>
<organism evidence="3 4">
    <name type="scientific">Kribbella caucasensis</name>
    <dbReference type="NCBI Taxonomy" id="2512215"/>
    <lineage>
        <taxon>Bacteria</taxon>
        <taxon>Bacillati</taxon>
        <taxon>Actinomycetota</taxon>
        <taxon>Actinomycetes</taxon>
        <taxon>Propionibacteriales</taxon>
        <taxon>Kribbellaceae</taxon>
        <taxon>Kribbella</taxon>
    </lineage>
</organism>
<sequence length="185" mass="19497">MIRRTLTLTITAALTTTLTACTSGSATPTPFTPSPAPSSTQASPDESVQAAEQAVAAYKRYIQVIDAMTSSGGVAVKDLPLVTTGIELKASQNQADTYRGRRIRTIGSTEVVWVRAKQPSPSQGSAITAVAVEACYDTSKLKAVDAAGKDIRQPGTPTRWLDSRDVQLVAGSWKVSNGRNRGAKC</sequence>
<reference evidence="3 4" key="1">
    <citation type="submission" date="2019-03" db="EMBL/GenBank/DDBJ databases">
        <title>Genomic Encyclopedia of Type Strains, Phase III (KMG-III): the genomes of soil and plant-associated and newly described type strains.</title>
        <authorList>
            <person name="Whitman W."/>
        </authorList>
    </citation>
    <scope>NUCLEOTIDE SEQUENCE [LARGE SCALE GENOMIC DNA]</scope>
    <source>
        <strain evidence="3 4">VKM Ac-2527</strain>
    </source>
</reference>
<name>A0A4R6K5K2_9ACTN</name>
<feature type="signal peptide" evidence="2">
    <location>
        <begin position="1"/>
        <end position="26"/>
    </location>
</feature>
<feature type="region of interest" description="Disordered" evidence="1">
    <location>
        <begin position="22"/>
        <end position="48"/>
    </location>
</feature>
<keyword evidence="4" id="KW-1185">Reference proteome</keyword>
<evidence type="ECO:0000313" key="4">
    <source>
        <dbReference type="Proteomes" id="UP000295388"/>
    </source>
</evidence>
<evidence type="ECO:0008006" key="5">
    <source>
        <dbReference type="Google" id="ProtNLM"/>
    </source>
</evidence>
<dbReference type="Proteomes" id="UP000295388">
    <property type="component" value="Unassembled WGS sequence"/>
</dbReference>
<comment type="caution">
    <text evidence="3">The sequence shown here is derived from an EMBL/GenBank/DDBJ whole genome shotgun (WGS) entry which is preliminary data.</text>
</comment>
<proteinExistence type="predicted"/>
<dbReference type="EMBL" id="SNWQ01000015">
    <property type="protein sequence ID" value="TDO44676.1"/>
    <property type="molecule type" value="Genomic_DNA"/>
</dbReference>
<feature type="compositionally biased region" description="Low complexity" evidence="1">
    <location>
        <begin position="37"/>
        <end position="48"/>
    </location>
</feature>
<evidence type="ECO:0000256" key="2">
    <source>
        <dbReference type="SAM" id="SignalP"/>
    </source>
</evidence>
<keyword evidence="2" id="KW-0732">Signal</keyword>
<evidence type="ECO:0000313" key="3">
    <source>
        <dbReference type="EMBL" id="TDO44676.1"/>
    </source>
</evidence>
<gene>
    <name evidence="3" type="ORF">EV643_115178</name>
</gene>